<organism evidence="2 3">
    <name type="scientific">Zymoseptoria brevis</name>
    <dbReference type="NCBI Taxonomy" id="1047168"/>
    <lineage>
        <taxon>Eukaryota</taxon>
        <taxon>Fungi</taxon>
        <taxon>Dikarya</taxon>
        <taxon>Ascomycota</taxon>
        <taxon>Pezizomycotina</taxon>
        <taxon>Dothideomycetes</taxon>
        <taxon>Dothideomycetidae</taxon>
        <taxon>Mycosphaerellales</taxon>
        <taxon>Mycosphaerellaceae</taxon>
        <taxon>Zymoseptoria</taxon>
    </lineage>
</organism>
<comment type="caution">
    <text evidence="2">The sequence shown here is derived from an EMBL/GenBank/DDBJ whole genome shotgun (WGS) entry which is preliminary data.</text>
</comment>
<evidence type="ECO:0000313" key="3">
    <source>
        <dbReference type="Proteomes" id="UP000033647"/>
    </source>
</evidence>
<gene>
    <name evidence="2" type="ORF">TI39_contig4111g00014</name>
</gene>
<reference evidence="2 3" key="1">
    <citation type="submission" date="2015-03" db="EMBL/GenBank/DDBJ databases">
        <title>RNA-seq based gene annotation and comparative genomics of four Zymoseptoria species reveal species-specific pathogenicity related genes and transposable element activity.</title>
        <authorList>
            <person name="Grandaubert J."/>
            <person name="Bhattacharyya A."/>
            <person name="Stukenbrock E.H."/>
        </authorList>
    </citation>
    <scope>NUCLEOTIDE SEQUENCE [LARGE SCALE GENOMIC DNA]</scope>
    <source>
        <strain evidence="2 3">Zb18110</strain>
    </source>
</reference>
<protein>
    <submittedName>
        <fullName evidence="2">Uncharacterized protein</fullName>
    </submittedName>
</protein>
<evidence type="ECO:0000256" key="1">
    <source>
        <dbReference type="SAM" id="MobiDB-lite"/>
    </source>
</evidence>
<sequence>MLLPLKDTRRPLPSVHSSPQSSSASAAIPTTANANCTGHDTTDEDVNATPPPPRSSACASVFALPELTG</sequence>
<proteinExistence type="predicted"/>
<dbReference type="AlphaFoldDB" id="A0A0F4GDT9"/>
<dbReference type="Proteomes" id="UP000033647">
    <property type="component" value="Unassembled WGS sequence"/>
</dbReference>
<dbReference type="EMBL" id="LAFY01004071">
    <property type="protein sequence ID" value="KJX95479.1"/>
    <property type="molecule type" value="Genomic_DNA"/>
</dbReference>
<evidence type="ECO:0000313" key="2">
    <source>
        <dbReference type="EMBL" id="KJX95479.1"/>
    </source>
</evidence>
<keyword evidence="3" id="KW-1185">Reference proteome</keyword>
<feature type="compositionally biased region" description="Basic and acidic residues" evidence="1">
    <location>
        <begin position="1"/>
        <end position="10"/>
    </location>
</feature>
<name>A0A0F4GDT9_9PEZI</name>
<feature type="compositionally biased region" description="Low complexity" evidence="1">
    <location>
        <begin position="17"/>
        <end position="35"/>
    </location>
</feature>
<accession>A0A0F4GDT9</accession>
<feature type="region of interest" description="Disordered" evidence="1">
    <location>
        <begin position="1"/>
        <end position="69"/>
    </location>
</feature>